<dbReference type="SMART" id="SM00842">
    <property type="entry name" value="FtsA"/>
    <property type="match status" value="1"/>
</dbReference>
<keyword evidence="6 7" id="KW-0131">Cell cycle</keyword>
<evidence type="ECO:0000256" key="2">
    <source>
        <dbReference type="ARBA" id="ARBA00022475"/>
    </source>
</evidence>
<dbReference type="HAMAP" id="MF_02033">
    <property type="entry name" value="FtsA"/>
    <property type="match status" value="1"/>
</dbReference>
<dbReference type="AlphaFoldDB" id="A0A6I6DEL8"/>
<keyword evidence="3 7" id="KW-0132">Cell division</keyword>
<evidence type="ECO:0000256" key="1">
    <source>
        <dbReference type="ARBA" id="ARBA00007381"/>
    </source>
</evidence>
<keyword evidence="2 7" id="KW-1003">Cell membrane</keyword>
<evidence type="ECO:0000313" key="9">
    <source>
        <dbReference type="EMBL" id="QGT99142.1"/>
    </source>
</evidence>
<dbReference type="SUPFAM" id="SSF53067">
    <property type="entry name" value="Actin-like ATPase domain"/>
    <property type="match status" value="2"/>
</dbReference>
<dbReference type="Proteomes" id="UP000426444">
    <property type="component" value="Chromosome"/>
</dbReference>
<feature type="domain" description="SHS2" evidence="8">
    <location>
        <begin position="1"/>
        <end position="158"/>
    </location>
</feature>
<comment type="similarity">
    <text evidence="1">Belongs to the heat shock protein 70 family.</text>
</comment>
<keyword evidence="10" id="KW-1185">Reference proteome</keyword>
<dbReference type="PROSITE" id="PS00329">
    <property type="entry name" value="HSP70_2"/>
    <property type="match status" value="1"/>
</dbReference>
<dbReference type="Pfam" id="PF14450">
    <property type="entry name" value="FtsA"/>
    <property type="match status" value="1"/>
</dbReference>
<sequence length="371" mass="40437">MPSLGLRKGNIVDIESTAKSIDTCLNDLERLTGTPIDKAIIGFSGASVYALNNHAVVAVGNPTYEITKDDKERVLQSARNMALPPDKTIVQTIERQYIVDGYDGVKDPVGMVGSRLEVEVVIIIATTAAIQNLQRSINRINLDIDNLVYTPLLTAESVLTPTEKEMGVVIVDIGGGTTNVTVFEQGSMSTTTVLPVGGEFVTKDIAIILRTSIEEANRVKERYGVASTELAKTDVLIDIHNLQGSDVKQVNQYMVAEIIYARIEELAQLIYEELQVAGVIDKLPGGIVLSGGGAQLTGIVEVLEELLELPVRLGIPENIRGVPTDFNKPQNAVVLGALNYKVNQLGSEVELNYSQESLLDKIIYWFKDLFR</sequence>
<organism evidence="9 10">
    <name type="scientific">Candidatus Syntrophocurvum alkaliphilum</name>
    <dbReference type="NCBI Taxonomy" id="2293317"/>
    <lineage>
        <taxon>Bacteria</taxon>
        <taxon>Bacillati</taxon>
        <taxon>Bacillota</taxon>
        <taxon>Clostridia</taxon>
        <taxon>Eubacteriales</taxon>
        <taxon>Syntrophomonadaceae</taxon>
        <taxon>Candidatus Syntrophocurvum</taxon>
    </lineage>
</organism>
<dbReference type="GO" id="GO:0032153">
    <property type="term" value="C:cell division site"/>
    <property type="evidence" value="ECO:0007669"/>
    <property type="project" value="UniProtKB-UniRule"/>
</dbReference>
<dbReference type="Gene3D" id="3.30.1490.110">
    <property type="match status" value="1"/>
</dbReference>
<dbReference type="PANTHER" id="PTHR32432">
    <property type="entry name" value="CELL DIVISION PROTEIN FTSA-RELATED"/>
    <property type="match status" value="1"/>
</dbReference>
<dbReference type="InterPro" id="IPR043129">
    <property type="entry name" value="ATPase_NBD"/>
</dbReference>
<dbReference type="Gene3D" id="3.30.420.40">
    <property type="match status" value="1"/>
</dbReference>
<evidence type="ECO:0000256" key="6">
    <source>
        <dbReference type="ARBA" id="ARBA00023306"/>
    </source>
</evidence>
<dbReference type="KEGG" id="salq:SYNTR_0549"/>
<dbReference type="InterPro" id="IPR018181">
    <property type="entry name" value="Heat_shock_70_CS"/>
</dbReference>
<gene>
    <name evidence="7" type="primary">ftsA</name>
    <name evidence="9" type="ORF">SYNTR_0549</name>
</gene>
<accession>A0A6I6DEL8</accession>
<evidence type="ECO:0000256" key="3">
    <source>
        <dbReference type="ARBA" id="ARBA00022618"/>
    </source>
</evidence>
<dbReference type="NCBIfam" id="TIGR01174">
    <property type="entry name" value="ftsA"/>
    <property type="match status" value="1"/>
</dbReference>
<dbReference type="Pfam" id="PF02491">
    <property type="entry name" value="SHS2_FTSA"/>
    <property type="match status" value="1"/>
</dbReference>
<dbReference type="PANTHER" id="PTHR32432:SF4">
    <property type="entry name" value="CELL DIVISION PROTEIN FTSA"/>
    <property type="match status" value="1"/>
</dbReference>
<dbReference type="InterPro" id="IPR020823">
    <property type="entry name" value="Cell_div_FtsA"/>
</dbReference>
<evidence type="ECO:0000256" key="7">
    <source>
        <dbReference type="HAMAP-Rule" id="MF_02033"/>
    </source>
</evidence>
<evidence type="ECO:0000256" key="4">
    <source>
        <dbReference type="ARBA" id="ARBA00023016"/>
    </source>
</evidence>
<proteinExistence type="inferred from homology"/>
<evidence type="ECO:0000313" key="10">
    <source>
        <dbReference type="Proteomes" id="UP000426444"/>
    </source>
</evidence>
<comment type="subunit">
    <text evidence="7">Self-interacts. Interacts with FtsZ.</text>
</comment>
<comment type="function">
    <text evidence="7">Cell division protein that is involved in the assembly of the Z ring. May serve as a membrane anchor for the Z ring.</text>
</comment>
<name>A0A6I6DEL8_9FIRM</name>
<protein>
    <recommendedName>
        <fullName evidence="7">Cell division protein FtsA</fullName>
    </recommendedName>
</protein>
<comment type="subcellular location">
    <subcellularLocation>
        <location evidence="7">Cell membrane</location>
        <topology evidence="7">Peripheral membrane protein</topology>
        <orientation evidence="7">Cytoplasmic side</orientation>
    </subcellularLocation>
    <text evidence="7">Localizes to the Z ring in an FtsZ-dependent manner. Targeted to the membrane through a conserved C-terminal amphipathic helix.</text>
</comment>
<reference evidence="10" key="1">
    <citation type="journal article" date="2019" name="Microbiology">
        <title>Complete Genome Sequence of an Uncultured Bacterium of the Candidate Phylum Bipolaricaulota.</title>
        <authorList>
            <person name="Kadnikov V.V."/>
            <person name="Mardanov A.V."/>
            <person name="Beletsky A.V."/>
            <person name="Frank Y.A."/>
            <person name="Karnachuk O.V."/>
            <person name="Ravin N.V."/>
        </authorList>
    </citation>
    <scope>NUCLEOTIDE SEQUENCE [LARGE SCALE GENOMIC DNA]</scope>
</reference>
<evidence type="ECO:0000259" key="8">
    <source>
        <dbReference type="SMART" id="SM00842"/>
    </source>
</evidence>
<comment type="similarity">
    <text evidence="7">Belongs to the FtsA/MreB family.</text>
</comment>
<dbReference type="EMBL" id="CP046457">
    <property type="protein sequence ID" value="QGT99142.1"/>
    <property type="molecule type" value="Genomic_DNA"/>
</dbReference>
<dbReference type="GO" id="GO:0043093">
    <property type="term" value="P:FtsZ-dependent cytokinesis"/>
    <property type="evidence" value="ECO:0007669"/>
    <property type="project" value="UniProtKB-UniRule"/>
</dbReference>
<keyword evidence="4" id="KW-0346">Stress response</keyword>
<dbReference type="InterPro" id="IPR050696">
    <property type="entry name" value="FtsA/MreB"/>
</dbReference>
<keyword evidence="5 7" id="KW-0472">Membrane</keyword>
<dbReference type="InterPro" id="IPR003494">
    <property type="entry name" value="SHS2_FtsA"/>
</dbReference>
<evidence type="ECO:0000256" key="5">
    <source>
        <dbReference type="ARBA" id="ARBA00023136"/>
    </source>
</evidence>
<dbReference type="CDD" id="cd24048">
    <property type="entry name" value="ASKHA_NBD_FtsA"/>
    <property type="match status" value="1"/>
</dbReference>
<dbReference type="GO" id="GO:0009898">
    <property type="term" value="C:cytoplasmic side of plasma membrane"/>
    <property type="evidence" value="ECO:0007669"/>
    <property type="project" value="UniProtKB-UniRule"/>
</dbReference>
<dbReference type="PIRSF" id="PIRSF003101">
    <property type="entry name" value="FtsA"/>
    <property type="match status" value="1"/>
</dbReference>